<dbReference type="InterPro" id="IPR029063">
    <property type="entry name" value="SAM-dependent_MTases_sf"/>
</dbReference>
<dbReference type="SUPFAM" id="SSF53335">
    <property type="entry name" value="S-adenosyl-L-methionine-dependent methyltransferases"/>
    <property type="match status" value="1"/>
</dbReference>
<dbReference type="Gene3D" id="3.40.50.150">
    <property type="entry name" value="Vaccinia Virus protein VP39"/>
    <property type="match status" value="1"/>
</dbReference>
<dbReference type="InterPro" id="IPR052514">
    <property type="entry name" value="SAM-dependent_MTase"/>
</dbReference>
<dbReference type="PANTHER" id="PTHR34203:SF15">
    <property type="entry name" value="SLL1173 PROTEIN"/>
    <property type="match status" value="1"/>
</dbReference>
<sequence length="287" mass="33492">MLSRMIKDFMYYLFKVRGLSLTDEIRIKLAIARCIIQFLIGMRRTYLGFYIPGKKILRIRTHDGYTFIVRPKTTDISLAILYTHEPYELKEWFLTYAKGIVIDVGANIGGYTVRACRQADLVVAIEPQLQAFEILRENVEQNCRKNNVVLVRKGISDKKRKTILKLPKRKDIIFSGEAYIDKKVKNLNKEIVFIDEEIELEPLDDIVKSLGIEKVDFLKIDIEGYEGTAFKGILNTLRNTKYLMIEVKPENVWIIEELSKTGFKLLDKNEHNYFFINTVFSKSFNIE</sequence>
<reference evidence="2" key="1">
    <citation type="journal article" date="2020" name="mSystems">
        <title>Genome- and Community-Level Interaction Insights into Carbon Utilization and Element Cycling Functions of Hydrothermarchaeota in Hydrothermal Sediment.</title>
        <authorList>
            <person name="Zhou Z."/>
            <person name="Liu Y."/>
            <person name="Xu W."/>
            <person name="Pan J."/>
            <person name="Luo Z.H."/>
            <person name="Li M."/>
        </authorList>
    </citation>
    <scope>NUCLEOTIDE SEQUENCE</scope>
    <source>
        <strain evidence="2">SpSt-667</strain>
    </source>
</reference>
<name>A0A832FVZ2_9CREN</name>
<dbReference type="InterPro" id="IPR006342">
    <property type="entry name" value="FkbM_mtfrase"/>
</dbReference>
<organism evidence="2">
    <name type="scientific">Ignisphaera aggregans</name>
    <dbReference type="NCBI Taxonomy" id="334771"/>
    <lineage>
        <taxon>Archaea</taxon>
        <taxon>Thermoproteota</taxon>
        <taxon>Thermoprotei</taxon>
        <taxon>Desulfurococcales</taxon>
        <taxon>Desulfurococcaceae</taxon>
        <taxon>Ignisphaera</taxon>
    </lineage>
</organism>
<evidence type="ECO:0000259" key="1">
    <source>
        <dbReference type="Pfam" id="PF05050"/>
    </source>
</evidence>
<keyword evidence="2" id="KW-0489">Methyltransferase</keyword>
<proteinExistence type="predicted"/>
<dbReference type="GO" id="GO:0008168">
    <property type="term" value="F:methyltransferase activity"/>
    <property type="evidence" value="ECO:0007669"/>
    <property type="project" value="UniProtKB-KW"/>
</dbReference>
<dbReference type="Pfam" id="PF05050">
    <property type="entry name" value="Methyltransf_21"/>
    <property type="match status" value="1"/>
</dbReference>
<gene>
    <name evidence="2" type="ORF">ENU41_02050</name>
</gene>
<protein>
    <submittedName>
        <fullName evidence="2">FkbM family methyltransferase</fullName>
    </submittedName>
</protein>
<dbReference type="AlphaFoldDB" id="A0A832FVZ2"/>
<dbReference type="GO" id="GO:0032259">
    <property type="term" value="P:methylation"/>
    <property type="evidence" value="ECO:0007669"/>
    <property type="project" value="UniProtKB-KW"/>
</dbReference>
<comment type="caution">
    <text evidence="2">The sequence shown here is derived from an EMBL/GenBank/DDBJ whole genome shotgun (WGS) entry which is preliminary data.</text>
</comment>
<feature type="domain" description="Methyltransferase FkbM" evidence="1">
    <location>
        <begin position="103"/>
        <end position="251"/>
    </location>
</feature>
<evidence type="ECO:0000313" key="2">
    <source>
        <dbReference type="EMBL" id="HGQ35446.1"/>
    </source>
</evidence>
<dbReference type="PANTHER" id="PTHR34203">
    <property type="entry name" value="METHYLTRANSFERASE, FKBM FAMILY PROTEIN"/>
    <property type="match status" value="1"/>
</dbReference>
<dbReference type="NCBIfam" id="TIGR01444">
    <property type="entry name" value="fkbM_fam"/>
    <property type="match status" value="1"/>
</dbReference>
<accession>A0A832FVZ2</accession>
<dbReference type="EMBL" id="DTCK01000011">
    <property type="protein sequence ID" value="HGQ35446.1"/>
    <property type="molecule type" value="Genomic_DNA"/>
</dbReference>
<keyword evidence="2" id="KW-0808">Transferase</keyword>